<feature type="region of interest" description="Disordered" evidence="3">
    <location>
        <begin position="206"/>
        <end position="229"/>
    </location>
</feature>
<feature type="compositionally biased region" description="Basic and acidic residues" evidence="3">
    <location>
        <begin position="346"/>
        <end position="365"/>
    </location>
</feature>
<sequence>MDPIDQVLEANRVQALEFDFEGSENSTSGISSLDSTSDTAVHKDFKTDLSYEPNGQLTLSGSVQTAKKEPNITLLKTSVSSNKEDEDIVHGVDLLQIKSHSTSSDIIHDSNNTSVEAPDAGLSKDSATLNETAEGVSKQVEVYEKHSFPKEVVVKTDSEISQKGHIIEKPQQFFPDNNNNSVHSKSQLELEDHSYSGEYLEGVAFNESGMGDDLGHRTAETNASDPIKESTQIVEEAKNKPVQHHIQAENVNESYKEHGSSLNSREHPLVQKNLDPQLMDPQVSSDTLNTSKSDSQLVESPRGERQLFQLLLDDYEDDFHTDGEENIELEEQDIDEQQKVNSSSEIEDKQQEEENIRRKLVRNDAIDEDDADVTGESTSGDKRTETMQIASDEINDDLKVNNSFNGEQLGLQEGIDSTGHHKSEMEFKTEYDGADIKIDINTSHSKLQNDGPETFKQHYSRGEDSSIKGYHEDSSVSDDQKGTSGSHEMLGQNKMDVEENLVNRTTSSKVEIENVKATSNLQANQRNEGQGLQGRMMTESGDCHSLKPDETGCSKVLPTGGNSSVTQYYQDNVLKNEMKINTDENIVDGLNQVAVFNDEKDRVAISDGNKLQQKESNKQSSVSKKELESHQTISSQDTSYDSKLEPNILVKEQESVREVPSSKQTLKSIKSLGDHERQWGNDINDTQDETQNKTVVTSADPKDSLVGESLLGKINPNSQKLIKGSERNERETEDGVIRRQMNERQIEEQQNNQRKKSDEDLSHSLPGNGNWQTRNMTPLVNERLEVMSNSTQEENNQNSTTKYEEENNSGEFDGHEKEESEKNNGTNMKLGSNGKIMIQPITKGQVNDDINDNSVEYGLSHRDISQNNQDVETIGEAVSENVTQENSNCENQNKVAVDIESHGQGNDKKTENLPTGKQNVLREDDAYLGISTEGHHVTEKVSYSDTSSNRSNESVPRKSALKVRQAPTGYDNMQNMEGIGNSHTLNEGLRLTNNIHDTNGYGQMTSMTSNLSDGPKGNNGAKENMRGVSNMANKVNESTPRKSALKVQQVPTGNDYFQNTGAVGNNEIVIEGDIVKNDVIGTEGNVEEQLQHSNGSGRFEENTITKKVSKFSDNGHRQPPNAYASIPKKSALKVRQVPAENNTSQSNEAAGNLAMVDEDFIASNHGVSDTNMSVQEPVNLHISGGQGENTIIKEKVSMNNENGQEQSKAKIKIYPVKQDQAVMKDIRGGGASVHPQRQPNVDQTGSKGNGTNRHEGHNCPRELRRLARLKEAEEQATAGSQNQSSHQGPDENGPTHYGSAGTLENPPDSARQVFPGQGSEEAANSELIQTPSSPSSKKRRKKKPSDPFDGLPPIKPWHLHQLEMNAEIMERPKKKKKGQRRFNITQFDDPFHQMLWVLFRAADKDSNNKLNKKELSMILNSSKLQLSLTQDDIKRLLKESSTEEQPDPKTCELSFEEFIPLGRLILMLYYSKTDDSSQSKWCILDKGQDYGIIYFNKLTGDASISVPSDYYADVLHEPDLLDIAIHDLFEDADLNEDGKINLTDFLRILRSEDFGLFLTNEDVEEIMKYFVNIRGKEVMVQFDEFLPLAKRLILTVYRARDPTPHEWCHLYTRNVGSFWFNKRTGQADRHPPTSLVKTLQDLLEHRSREIEVFMEVAEDLHHTKEALQTETEKRQELEEKLSELTKQHETTIKELAKTVTNLEKSKEEVEQKSKQIRFFEKEKLKQQNVIESLQERAEEADRIEANLESLRNVLQSTQTSVREKEFDVRDLKNTLEETRKELASTKQHAASLQDKIDDLVVQLRDEIRRNERVETELERTKSYKFEKVEVEDILKETKEELEMRMNQLTHARYEIRDNKSRIRRIETELNNVPDLKIQLEEKEKEIKSFKEKIEKLEAQMIEDARLAEKYPRELVRRRRWNKARSIETPDKSHDCSDPNCPVNGRGSSSPVWAYRNNEETQTHPNGSFLELLSNIEGEDGNDSLNIYDFYEPHYSEMSPHRVRVDSASSLHRRERSRLVRPKSSAGRLETKKQSKLGRGVFLYEDDYLLARFVKEGDRVRIKKSGVNVLGMKPSDLRTATVRYVGQLDEEGAEHMLFVGLHMDDAVGDTNGIIDDKRYFYSKRRHGKMVRITEVLYLLNPKTTSFDKVSDLIEEYKASRRKRWREYPEEGPRLIRVT</sequence>
<dbReference type="SMART" id="SM01052">
    <property type="entry name" value="CAP_GLY"/>
    <property type="match status" value="1"/>
</dbReference>
<keyword evidence="2" id="KW-0175">Coiled coil</keyword>
<evidence type="ECO:0000259" key="4">
    <source>
        <dbReference type="PROSITE" id="PS50222"/>
    </source>
</evidence>
<feature type="region of interest" description="Disordered" evidence="3">
    <location>
        <begin position="900"/>
        <end position="921"/>
    </location>
</feature>
<feature type="compositionally biased region" description="Basic and acidic residues" evidence="3">
    <location>
        <begin position="453"/>
        <end position="481"/>
    </location>
</feature>
<name>A0A9Q1CBP7_HOLLE</name>
<dbReference type="PROSITE" id="PS50222">
    <property type="entry name" value="EF_HAND_2"/>
    <property type="match status" value="2"/>
</dbReference>
<feature type="compositionally biased region" description="Basic residues" evidence="3">
    <location>
        <begin position="2010"/>
        <end position="2020"/>
    </location>
</feature>
<dbReference type="InterPro" id="IPR000938">
    <property type="entry name" value="CAP-Gly_domain"/>
</dbReference>
<feature type="domain" description="EF-hand" evidence="4">
    <location>
        <begin position="1520"/>
        <end position="1555"/>
    </location>
</feature>
<feature type="region of interest" description="Disordered" evidence="3">
    <location>
        <begin position="606"/>
        <end position="775"/>
    </location>
</feature>
<feature type="region of interest" description="Disordered" evidence="3">
    <location>
        <begin position="1925"/>
        <end position="1945"/>
    </location>
</feature>
<feature type="region of interest" description="Disordered" evidence="3">
    <location>
        <begin position="1228"/>
        <end position="1260"/>
    </location>
</feature>
<dbReference type="Gene3D" id="2.30.30.190">
    <property type="entry name" value="CAP Gly-rich-like domain"/>
    <property type="match status" value="1"/>
</dbReference>
<feature type="compositionally biased region" description="Polar residues" evidence="3">
    <location>
        <begin position="630"/>
        <end position="641"/>
    </location>
</feature>
<dbReference type="PROSITE" id="PS00018">
    <property type="entry name" value="EF_HAND_1"/>
    <property type="match status" value="2"/>
</dbReference>
<feature type="compositionally biased region" description="Polar residues" evidence="3">
    <location>
        <begin position="1277"/>
        <end position="1287"/>
    </location>
</feature>
<comment type="caution">
    <text evidence="5">The sequence shown here is derived from an EMBL/GenBank/DDBJ whole genome shotgun (WGS) entry which is preliminary data.</text>
</comment>
<dbReference type="Proteomes" id="UP001152320">
    <property type="component" value="Chromosome 5"/>
</dbReference>
<dbReference type="SUPFAM" id="SSF47473">
    <property type="entry name" value="EF-hand"/>
    <property type="match status" value="1"/>
</dbReference>
<dbReference type="InterPro" id="IPR002048">
    <property type="entry name" value="EF_hand_dom"/>
</dbReference>
<feature type="region of interest" description="Disordered" evidence="3">
    <location>
        <begin position="326"/>
        <end position="383"/>
    </location>
</feature>
<feature type="compositionally biased region" description="Basic and acidic residues" evidence="3">
    <location>
        <begin position="723"/>
        <end position="747"/>
    </location>
</feature>
<protein>
    <recommendedName>
        <fullName evidence="4">EF-hand domain-containing protein</fullName>
    </recommendedName>
</protein>
<dbReference type="GO" id="GO:0005509">
    <property type="term" value="F:calcium ion binding"/>
    <property type="evidence" value="ECO:0007669"/>
    <property type="project" value="InterPro"/>
</dbReference>
<organism evidence="5 6">
    <name type="scientific">Holothuria leucospilota</name>
    <name type="common">Black long sea cucumber</name>
    <name type="synonym">Mertensiothuria leucospilota</name>
    <dbReference type="NCBI Taxonomy" id="206669"/>
    <lineage>
        <taxon>Eukaryota</taxon>
        <taxon>Metazoa</taxon>
        <taxon>Echinodermata</taxon>
        <taxon>Eleutherozoa</taxon>
        <taxon>Echinozoa</taxon>
        <taxon>Holothuroidea</taxon>
        <taxon>Aspidochirotacea</taxon>
        <taxon>Aspidochirotida</taxon>
        <taxon>Holothuriidae</taxon>
        <taxon>Holothuria</taxon>
    </lineage>
</organism>
<dbReference type="InterPro" id="IPR011992">
    <property type="entry name" value="EF-hand-dom_pair"/>
</dbReference>
<dbReference type="EMBL" id="JAIZAY010000005">
    <property type="protein sequence ID" value="KAJ8041644.1"/>
    <property type="molecule type" value="Genomic_DNA"/>
</dbReference>
<accession>A0A9Q1CBP7</accession>
<evidence type="ECO:0000256" key="2">
    <source>
        <dbReference type="SAM" id="Coils"/>
    </source>
</evidence>
<dbReference type="InterPro" id="IPR036859">
    <property type="entry name" value="CAP-Gly_dom_sf"/>
</dbReference>
<feature type="region of interest" description="Disordered" evidence="3">
    <location>
        <begin position="938"/>
        <end position="963"/>
    </location>
</feature>
<feature type="coiled-coil region" evidence="2">
    <location>
        <begin position="1660"/>
        <end position="1906"/>
    </location>
</feature>
<feature type="compositionally biased region" description="Polar residues" evidence="3">
    <location>
        <begin position="941"/>
        <end position="954"/>
    </location>
</feature>
<evidence type="ECO:0000256" key="1">
    <source>
        <dbReference type="ARBA" id="ARBA00022837"/>
    </source>
</evidence>
<dbReference type="OrthoDB" id="2130750at2759"/>
<gene>
    <name evidence="5" type="ORF">HOLleu_12520</name>
</gene>
<feature type="region of interest" description="Disordered" evidence="3">
    <location>
        <begin position="106"/>
        <end position="125"/>
    </location>
</feature>
<feature type="compositionally biased region" description="Basic and acidic residues" evidence="3">
    <location>
        <begin position="1925"/>
        <end position="1936"/>
    </location>
</feature>
<dbReference type="InterPro" id="IPR018247">
    <property type="entry name" value="EF_Hand_1_Ca_BS"/>
</dbReference>
<feature type="region of interest" description="Disordered" evidence="3">
    <location>
        <begin position="443"/>
        <end position="493"/>
    </location>
</feature>
<dbReference type="SUPFAM" id="SSF74924">
    <property type="entry name" value="Cap-Gly domain"/>
    <property type="match status" value="1"/>
</dbReference>
<feature type="compositionally biased region" description="Polar residues" evidence="3">
    <location>
        <begin position="765"/>
        <end position="775"/>
    </location>
</feature>
<feature type="compositionally biased region" description="Low complexity" evidence="3">
    <location>
        <begin position="788"/>
        <end position="801"/>
    </location>
</feature>
<keyword evidence="6" id="KW-1185">Reference proteome</keyword>
<feature type="compositionally biased region" description="Acidic residues" evidence="3">
    <location>
        <begin position="326"/>
        <end position="335"/>
    </location>
</feature>
<feature type="compositionally biased region" description="Basic and acidic residues" evidence="3">
    <location>
        <begin position="900"/>
        <end position="911"/>
    </location>
</feature>
<feature type="compositionally biased region" description="Basic and acidic residues" evidence="3">
    <location>
        <begin position="812"/>
        <end position="822"/>
    </location>
</feature>
<reference evidence="5" key="1">
    <citation type="submission" date="2021-10" db="EMBL/GenBank/DDBJ databases">
        <title>Tropical sea cucumber genome reveals ecological adaptation and Cuvierian tubules defense mechanism.</title>
        <authorList>
            <person name="Chen T."/>
        </authorList>
    </citation>
    <scope>NUCLEOTIDE SEQUENCE</scope>
    <source>
        <strain evidence="5">Nanhai2018</strain>
        <tissue evidence="5">Muscle</tissue>
    </source>
</reference>
<feature type="compositionally biased region" description="Basic and acidic residues" evidence="3">
    <location>
        <begin position="612"/>
        <end position="629"/>
    </location>
</feature>
<feature type="compositionally biased region" description="Polar residues" evidence="3">
    <location>
        <begin position="1235"/>
        <end position="1251"/>
    </location>
</feature>
<dbReference type="Gene3D" id="1.10.238.10">
    <property type="entry name" value="EF-hand"/>
    <property type="match status" value="1"/>
</dbReference>
<feature type="compositionally biased region" description="Polar residues" evidence="3">
    <location>
        <begin position="282"/>
        <end position="298"/>
    </location>
</feature>
<feature type="region of interest" description="Disordered" evidence="3">
    <location>
        <begin position="2006"/>
        <end position="2029"/>
    </location>
</feature>
<dbReference type="SMART" id="SM00054">
    <property type="entry name" value="EFh"/>
    <property type="match status" value="2"/>
</dbReference>
<dbReference type="Pfam" id="PF01302">
    <property type="entry name" value="CAP_GLY"/>
    <property type="match status" value="1"/>
</dbReference>
<evidence type="ECO:0000313" key="5">
    <source>
        <dbReference type="EMBL" id="KAJ8041644.1"/>
    </source>
</evidence>
<feature type="region of interest" description="Disordered" evidence="3">
    <location>
        <begin position="1272"/>
        <end position="1357"/>
    </location>
</feature>
<proteinExistence type="predicted"/>
<evidence type="ECO:0000256" key="3">
    <source>
        <dbReference type="SAM" id="MobiDB-lite"/>
    </source>
</evidence>
<feature type="region of interest" description="Disordered" evidence="3">
    <location>
        <begin position="788"/>
        <end position="833"/>
    </location>
</feature>
<evidence type="ECO:0000313" key="6">
    <source>
        <dbReference type="Proteomes" id="UP001152320"/>
    </source>
</evidence>
<feature type="domain" description="EF-hand" evidence="4">
    <location>
        <begin position="1390"/>
        <end position="1425"/>
    </location>
</feature>
<keyword evidence="1" id="KW-0106">Calcium</keyword>
<feature type="region of interest" description="Disordered" evidence="3">
    <location>
        <begin position="277"/>
        <end position="302"/>
    </location>
</feature>
<feature type="compositionally biased region" description="Polar residues" evidence="3">
    <location>
        <begin position="220"/>
        <end position="229"/>
    </location>
</feature>